<evidence type="ECO:0000256" key="5">
    <source>
        <dbReference type="ARBA" id="ARBA00022664"/>
    </source>
</evidence>
<evidence type="ECO:0000256" key="2">
    <source>
        <dbReference type="ARBA" id="ARBA00004906"/>
    </source>
</evidence>
<dbReference type="GO" id="GO:0005737">
    <property type="term" value="C:cytoplasm"/>
    <property type="evidence" value="ECO:0007669"/>
    <property type="project" value="TreeGrafter"/>
</dbReference>
<keyword evidence="12 15" id="KW-0234">DNA repair</keyword>
<dbReference type="InterPro" id="IPR001680">
    <property type="entry name" value="WD40_rpt"/>
</dbReference>
<keyword evidence="18" id="KW-1185">Reference proteome</keyword>
<dbReference type="GO" id="GO:0061630">
    <property type="term" value="F:ubiquitin protein ligase activity"/>
    <property type="evidence" value="ECO:0007669"/>
    <property type="project" value="UniProtKB-UniRule"/>
</dbReference>
<evidence type="ECO:0000256" key="1">
    <source>
        <dbReference type="ARBA" id="ARBA00004123"/>
    </source>
</evidence>
<dbReference type="InterPro" id="IPR055340">
    <property type="entry name" value="RING-Ubox_PRP19"/>
</dbReference>
<dbReference type="GO" id="GO:0071006">
    <property type="term" value="C:U2-type catalytic step 1 spliceosome"/>
    <property type="evidence" value="ECO:0007669"/>
    <property type="project" value="TreeGrafter"/>
</dbReference>
<dbReference type="EMBL" id="LXFE01003428">
    <property type="protein sequence ID" value="OLL22351.1"/>
    <property type="molecule type" value="Genomic_DNA"/>
</dbReference>
<keyword evidence="4 14" id="KW-0853">WD repeat</keyword>
<dbReference type="AlphaFoldDB" id="A0A1U7LIJ4"/>
<protein>
    <recommendedName>
        <fullName evidence="15">Pre-mRNA-processing factor 19</fullName>
        <ecNumber evidence="15">2.3.2.27</ecNumber>
    </recommendedName>
</protein>
<evidence type="ECO:0000256" key="11">
    <source>
        <dbReference type="ARBA" id="ARBA00023187"/>
    </source>
</evidence>
<evidence type="ECO:0000313" key="18">
    <source>
        <dbReference type="Proteomes" id="UP000186594"/>
    </source>
</evidence>
<dbReference type="GO" id="GO:0006281">
    <property type="term" value="P:DNA repair"/>
    <property type="evidence" value="ECO:0007669"/>
    <property type="project" value="UniProtKB-KW"/>
</dbReference>
<dbReference type="PANTHER" id="PTHR43995">
    <property type="entry name" value="PRE-MRNA-PROCESSING FACTOR 19"/>
    <property type="match status" value="1"/>
</dbReference>
<comment type="catalytic activity">
    <reaction evidence="15">
        <text>S-ubiquitinyl-[E2 ubiquitin-conjugating enzyme]-L-cysteine + [acceptor protein]-L-lysine = [E2 ubiquitin-conjugating enzyme]-L-cysteine + N(6)-ubiquitinyl-[acceptor protein]-L-lysine.</text>
        <dbReference type="EC" id="2.3.2.27"/>
    </reaction>
</comment>
<evidence type="ECO:0000256" key="3">
    <source>
        <dbReference type="ARBA" id="ARBA00006388"/>
    </source>
</evidence>
<dbReference type="GO" id="GO:0070534">
    <property type="term" value="P:protein K63-linked ubiquitination"/>
    <property type="evidence" value="ECO:0007669"/>
    <property type="project" value="UniProtKB-UniRule"/>
</dbReference>
<dbReference type="OMA" id="SLDQHWA"/>
<accession>A0A1U7LIJ4</accession>
<dbReference type="Gene3D" id="2.130.10.10">
    <property type="entry name" value="YVTN repeat-like/Quinoprotein amine dehydrogenase"/>
    <property type="match status" value="1"/>
</dbReference>
<dbReference type="UniPathway" id="UPA00143"/>
<gene>
    <name evidence="17" type="ORF">NEOLI_005096</name>
</gene>
<comment type="function">
    <text evidence="15">Ubiquitin-protein ligase which is mainly involved pre-mRNA splicing and DNA repair. Required for pre-mRNA splicing as component of the spliceosome.</text>
</comment>
<comment type="pathway">
    <text evidence="2 15">Protein modification; protein ubiquitination.</text>
</comment>
<evidence type="ECO:0000256" key="14">
    <source>
        <dbReference type="PROSITE-ProRule" id="PRU00221"/>
    </source>
</evidence>
<comment type="subunit">
    <text evidence="15">Homotetramer.</text>
</comment>
<dbReference type="InterPro" id="IPR013915">
    <property type="entry name" value="Prp19_cc"/>
</dbReference>
<name>A0A1U7LIJ4_NEOID</name>
<sequence length="483" mass="52460">MNCAISGEIPETPVVSKKSCNLFERRLLESYIAEHGKDPVSAEEMTVDDIIELKTSKIVRPRPPNLTSLPSLLSVFQTEWDALALETFTLKQQLNQTRQELSTALYQHDAACRVVARLMKERDEARDALSKISANFANGSLSAANNAKEGEKMDVDSQEGLPPFIVEKVNKTLEELSSARRKRKVPGDWATPEKVSEFSGTKITHRLISSHSRSIAVDDSGDRVVIAGKNPSIYSISENTTSKLVGHEGLVTAALWVAETAVTAGVDGTIRLWQDTTEKTQFSAHTGAVIAIASHPSGELIVSVGEDKAWAVHDVPSSATVAKFDTPYADLTCVKFHPDGHLLGIGTSDSQFRVFDIRSGKEARAFGPYSGKITAIDFSQNGYWAAASSSCEEAVRLWDLRNGSQVLTIEGGHGVVNSLCWDGSAQYLALAGSTGVKIMHYKKTTKEWSELASLNEKTGAIAWGPRAETLVVQHENGNLSVYA</sequence>
<evidence type="ECO:0000256" key="10">
    <source>
        <dbReference type="ARBA" id="ARBA00022786"/>
    </source>
</evidence>
<dbReference type="Pfam" id="PF12894">
    <property type="entry name" value="ANAPC4_WD40"/>
    <property type="match status" value="1"/>
</dbReference>
<dbReference type="InterPro" id="IPR024977">
    <property type="entry name" value="Apc4-like_WD40_dom"/>
</dbReference>
<dbReference type="InterPro" id="IPR013083">
    <property type="entry name" value="Znf_RING/FYVE/PHD"/>
</dbReference>
<evidence type="ECO:0000259" key="16">
    <source>
        <dbReference type="PROSITE" id="PS51698"/>
    </source>
</evidence>
<evidence type="ECO:0000256" key="8">
    <source>
        <dbReference type="ARBA" id="ARBA00022737"/>
    </source>
</evidence>
<dbReference type="OrthoDB" id="687049at2759"/>
<comment type="subcellular location">
    <subcellularLocation>
        <location evidence="1 15">Nucleus</location>
    </subcellularLocation>
</comment>
<dbReference type="SUPFAM" id="SSF50978">
    <property type="entry name" value="WD40 repeat-like"/>
    <property type="match status" value="1"/>
</dbReference>
<keyword evidence="7 15" id="KW-0747">Spliceosome</keyword>
<dbReference type="Pfam" id="PF00400">
    <property type="entry name" value="WD40"/>
    <property type="match status" value="2"/>
</dbReference>
<evidence type="ECO:0000256" key="15">
    <source>
        <dbReference type="RuleBase" id="RU367101"/>
    </source>
</evidence>
<dbReference type="Pfam" id="PF08606">
    <property type="entry name" value="Prp19"/>
    <property type="match status" value="1"/>
</dbReference>
<comment type="similarity">
    <text evidence="3 15">Belongs to the WD repeat PRP19 family.</text>
</comment>
<keyword evidence="11 15" id="KW-0508">mRNA splicing</keyword>
<evidence type="ECO:0000256" key="4">
    <source>
        <dbReference type="ARBA" id="ARBA00022574"/>
    </source>
</evidence>
<dbReference type="Proteomes" id="UP000186594">
    <property type="component" value="Unassembled WGS sequence"/>
</dbReference>
<keyword evidence="10 15" id="KW-0833">Ubl conjugation pathway</keyword>
<keyword evidence="13 15" id="KW-0539">Nucleus</keyword>
<proteinExistence type="inferred from homology"/>
<feature type="repeat" description="WD" evidence="14">
    <location>
        <begin position="366"/>
        <end position="408"/>
    </location>
</feature>
<dbReference type="CDD" id="cd16656">
    <property type="entry name" value="RING-Ubox_PRP19"/>
    <property type="match status" value="1"/>
</dbReference>
<dbReference type="GO" id="GO:0000974">
    <property type="term" value="C:Prp19 complex"/>
    <property type="evidence" value="ECO:0007669"/>
    <property type="project" value="UniProtKB-UniRule"/>
</dbReference>
<evidence type="ECO:0000256" key="9">
    <source>
        <dbReference type="ARBA" id="ARBA00022763"/>
    </source>
</evidence>
<evidence type="ECO:0000256" key="12">
    <source>
        <dbReference type="ARBA" id="ARBA00023204"/>
    </source>
</evidence>
<evidence type="ECO:0000256" key="6">
    <source>
        <dbReference type="ARBA" id="ARBA00022679"/>
    </source>
</evidence>
<keyword evidence="8" id="KW-0677">Repeat</keyword>
<feature type="repeat" description="WD" evidence="14">
    <location>
        <begin position="244"/>
        <end position="283"/>
    </location>
</feature>
<dbReference type="Gene3D" id="3.30.40.10">
    <property type="entry name" value="Zinc/RING finger domain, C3HC4 (zinc finger)"/>
    <property type="match status" value="1"/>
</dbReference>
<keyword evidence="5 15" id="KW-0507">mRNA processing</keyword>
<dbReference type="PANTHER" id="PTHR43995:SF1">
    <property type="entry name" value="PRE-MRNA-PROCESSING FACTOR 19"/>
    <property type="match status" value="1"/>
</dbReference>
<evidence type="ECO:0000256" key="7">
    <source>
        <dbReference type="ARBA" id="ARBA00022728"/>
    </source>
</evidence>
<feature type="repeat" description="WD" evidence="14">
    <location>
        <begin position="324"/>
        <end position="365"/>
    </location>
</feature>
<dbReference type="GO" id="GO:0000398">
    <property type="term" value="P:mRNA splicing, via spliceosome"/>
    <property type="evidence" value="ECO:0007669"/>
    <property type="project" value="InterPro"/>
</dbReference>
<dbReference type="STRING" id="1198029.A0A1U7LIJ4"/>
<dbReference type="InterPro" id="IPR038959">
    <property type="entry name" value="Prp19"/>
</dbReference>
<feature type="repeat" description="WD" evidence="14">
    <location>
        <begin position="282"/>
        <end position="323"/>
    </location>
</feature>
<reference evidence="17 18" key="1">
    <citation type="submission" date="2016-04" db="EMBL/GenBank/DDBJ databases">
        <title>Evolutionary innovation and constraint leading to complex multicellularity in the Ascomycota.</title>
        <authorList>
            <person name="Cisse O."/>
            <person name="Nguyen A."/>
            <person name="Hewitt D.A."/>
            <person name="Jedd G."/>
            <person name="Stajich J.E."/>
        </authorList>
    </citation>
    <scope>NUCLEOTIDE SEQUENCE [LARGE SCALE GENOMIC DNA]</scope>
    <source>
        <strain evidence="17 18">DAH-3</strain>
    </source>
</reference>
<dbReference type="PROSITE" id="PS50082">
    <property type="entry name" value="WD_REPEATS_2"/>
    <property type="match status" value="4"/>
</dbReference>
<dbReference type="SMART" id="SM00320">
    <property type="entry name" value="WD40"/>
    <property type="match status" value="5"/>
</dbReference>
<organism evidence="17 18">
    <name type="scientific">Neolecta irregularis (strain DAH-3)</name>
    <dbReference type="NCBI Taxonomy" id="1198029"/>
    <lineage>
        <taxon>Eukaryota</taxon>
        <taxon>Fungi</taxon>
        <taxon>Dikarya</taxon>
        <taxon>Ascomycota</taxon>
        <taxon>Taphrinomycotina</taxon>
        <taxon>Neolectales</taxon>
        <taxon>Neolectaceae</taxon>
        <taxon>Neolecta</taxon>
    </lineage>
</organism>
<dbReference type="SMART" id="SM00504">
    <property type="entry name" value="Ubox"/>
    <property type="match status" value="1"/>
</dbReference>
<dbReference type="InterPro" id="IPR015943">
    <property type="entry name" value="WD40/YVTN_repeat-like_dom_sf"/>
</dbReference>
<dbReference type="SUPFAM" id="SSF57850">
    <property type="entry name" value="RING/U-box"/>
    <property type="match status" value="1"/>
</dbReference>
<keyword evidence="6 15" id="KW-0808">Transferase</keyword>
<dbReference type="InterPro" id="IPR036322">
    <property type="entry name" value="WD40_repeat_dom_sf"/>
</dbReference>
<feature type="domain" description="U-box" evidence="16">
    <location>
        <begin position="1"/>
        <end position="70"/>
    </location>
</feature>
<dbReference type="FunFam" id="3.30.40.10:FF:000027">
    <property type="entry name" value="Pre-mRNA-processing factor 19, putative"/>
    <property type="match status" value="1"/>
</dbReference>
<dbReference type="EC" id="2.3.2.27" evidence="15"/>
<evidence type="ECO:0000256" key="13">
    <source>
        <dbReference type="ARBA" id="ARBA00023242"/>
    </source>
</evidence>
<comment type="caution">
    <text evidence="17">The sequence shown here is derived from an EMBL/GenBank/DDBJ whole genome shotgun (WGS) entry which is preliminary data.</text>
</comment>
<dbReference type="InterPro" id="IPR003613">
    <property type="entry name" value="Ubox_domain"/>
</dbReference>
<dbReference type="PROSITE" id="PS51698">
    <property type="entry name" value="U_BOX"/>
    <property type="match status" value="1"/>
</dbReference>
<evidence type="ECO:0000313" key="17">
    <source>
        <dbReference type="EMBL" id="OLL22351.1"/>
    </source>
</evidence>
<keyword evidence="9 15" id="KW-0227">DNA damage</keyword>